<evidence type="ECO:0000313" key="1">
    <source>
        <dbReference type="EMBL" id="GAA5514886.1"/>
    </source>
</evidence>
<sequence>MRRHLLPVLTLTTALLASCGSYLPDQPDIDVGGSYVGRIIGSEGRTALLDVTVQEKDLRVSATVTSRETGQSFTLVGTRSVYKSSPVTVDTLAELGSGSVCPGGFTERYQVRATFERAGRGGPVGARGAVLHQTCDAATSLYQYDSANSGMLELTRR</sequence>
<dbReference type="RefSeq" id="WP_345468121.1">
    <property type="nucleotide sequence ID" value="NZ_BAABRP010000026.1"/>
</dbReference>
<keyword evidence="2" id="KW-1185">Reference proteome</keyword>
<dbReference type="Proteomes" id="UP001401887">
    <property type="component" value="Unassembled WGS sequence"/>
</dbReference>
<evidence type="ECO:0008006" key="3">
    <source>
        <dbReference type="Google" id="ProtNLM"/>
    </source>
</evidence>
<dbReference type="PROSITE" id="PS51257">
    <property type="entry name" value="PROKAR_LIPOPROTEIN"/>
    <property type="match status" value="1"/>
</dbReference>
<comment type="caution">
    <text evidence="1">The sequence shown here is derived from an EMBL/GenBank/DDBJ whole genome shotgun (WGS) entry which is preliminary data.</text>
</comment>
<organism evidence="1 2">
    <name type="scientific">Deinococcus carri</name>
    <dbReference type="NCBI Taxonomy" id="1211323"/>
    <lineage>
        <taxon>Bacteria</taxon>
        <taxon>Thermotogati</taxon>
        <taxon>Deinococcota</taxon>
        <taxon>Deinococci</taxon>
        <taxon>Deinococcales</taxon>
        <taxon>Deinococcaceae</taxon>
        <taxon>Deinococcus</taxon>
    </lineage>
</organism>
<accession>A0ABP9WCM5</accession>
<gene>
    <name evidence="1" type="ORF">Dcar01_03650</name>
</gene>
<proteinExistence type="predicted"/>
<evidence type="ECO:0000313" key="2">
    <source>
        <dbReference type="Proteomes" id="UP001401887"/>
    </source>
</evidence>
<reference evidence="1 2" key="1">
    <citation type="submission" date="2024-02" db="EMBL/GenBank/DDBJ databases">
        <title>Deinococcus carri NBRC 110142.</title>
        <authorList>
            <person name="Ichikawa N."/>
            <person name="Katano-Makiyama Y."/>
            <person name="Hidaka K."/>
        </authorList>
    </citation>
    <scope>NUCLEOTIDE SEQUENCE [LARGE SCALE GENOMIC DNA]</scope>
    <source>
        <strain evidence="1 2">NBRC 110142</strain>
    </source>
</reference>
<name>A0ABP9WCM5_9DEIO</name>
<protein>
    <recommendedName>
        <fullName evidence="3">Lipoprotein</fullName>
    </recommendedName>
</protein>
<dbReference type="EMBL" id="BAABRP010000026">
    <property type="protein sequence ID" value="GAA5514886.1"/>
    <property type="molecule type" value="Genomic_DNA"/>
</dbReference>